<evidence type="ECO:0000313" key="3">
    <source>
        <dbReference type="Proteomes" id="UP000019376"/>
    </source>
</evidence>
<organism evidence="2 3">
    <name type="scientific">Penicillium oxalicum (strain 114-2 / CGMCC 5302)</name>
    <name type="common">Penicillium decumbens</name>
    <dbReference type="NCBI Taxonomy" id="933388"/>
    <lineage>
        <taxon>Eukaryota</taxon>
        <taxon>Fungi</taxon>
        <taxon>Dikarya</taxon>
        <taxon>Ascomycota</taxon>
        <taxon>Pezizomycotina</taxon>
        <taxon>Eurotiomycetes</taxon>
        <taxon>Eurotiomycetidae</taxon>
        <taxon>Eurotiales</taxon>
        <taxon>Aspergillaceae</taxon>
        <taxon>Penicillium</taxon>
    </lineage>
</organism>
<dbReference type="EMBL" id="KB644411">
    <property type="protein sequence ID" value="EPS28461.1"/>
    <property type="molecule type" value="Genomic_DNA"/>
</dbReference>
<protein>
    <recommendedName>
        <fullName evidence="4">Transmembrane protein</fullName>
    </recommendedName>
</protein>
<feature type="transmembrane region" description="Helical" evidence="1">
    <location>
        <begin position="43"/>
        <end position="62"/>
    </location>
</feature>
<gene>
    <name evidence="2" type="ORF">PDE_03407</name>
</gene>
<accession>S7ZIE5</accession>
<keyword evidence="1" id="KW-1133">Transmembrane helix</keyword>
<keyword evidence="1" id="KW-0472">Membrane</keyword>
<sequence length="64" mass="7071">MDWKFGQRDRQVEFEWGLEGFLCGIAAPADDCYGGISTASATWCLLDLFVLLVVALKLGYVLPT</sequence>
<keyword evidence="1" id="KW-0812">Transmembrane</keyword>
<dbReference type="AlphaFoldDB" id="S7ZIE5"/>
<proteinExistence type="predicted"/>
<dbReference type="Proteomes" id="UP000019376">
    <property type="component" value="Unassembled WGS sequence"/>
</dbReference>
<name>S7ZIE5_PENO1</name>
<reference evidence="2 3" key="1">
    <citation type="journal article" date="2013" name="PLoS ONE">
        <title>Genomic and secretomic analyses reveal unique features of the lignocellulolytic enzyme system of Penicillium decumbens.</title>
        <authorList>
            <person name="Liu G."/>
            <person name="Zhang L."/>
            <person name="Wei X."/>
            <person name="Zou G."/>
            <person name="Qin Y."/>
            <person name="Ma L."/>
            <person name="Li J."/>
            <person name="Zheng H."/>
            <person name="Wang S."/>
            <person name="Wang C."/>
            <person name="Xun L."/>
            <person name="Zhao G.-P."/>
            <person name="Zhou Z."/>
            <person name="Qu Y."/>
        </authorList>
    </citation>
    <scope>NUCLEOTIDE SEQUENCE [LARGE SCALE GENOMIC DNA]</scope>
    <source>
        <strain evidence="3">114-2 / CGMCC 5302</strain>
    </source>
</reference>
<keyword evidence="3" id="KW-1185">Reference proteome</keyword>
<evidence type="ECO:0000313" key="2">
    <source>
        <dbReference type="EMBL" id="EPS28461.1"/>
    </source>
</evidence>
<dbReference type="HOGENOM" id="CLU_2868395_0_0_1"/>
<evidence type="ECO:0008006" key="4">
    <source>
        <dbReference type="Google" id="ProtNLM"/>
    </source>
</evidence>
<evidence type="ECO:0000256" key="1">
    <source>
        <dbReference type="SAM" id="Phobius"/>
    </source>
</evidence>